<feature type="transmembrane region" description="Helical" evidence="13">
    <location>
        <begin position="109"/>
        <end position="131"/>
    </location>
</feature>
<evidence type="ECO:0000256" key="3">
    <source>
        <dbReference type="ARBA" id="ARBA00021242"/>
    </source>
</evidence>
<evidence type="ECO:0000256" key="2">
    <source>
        <dbReference type="ARBA" id="ARBA00004651"/>
    </source>
</evidence>
<protein>
    <recommendedName>
        <fullName evidence="3">Molybdate-anion transporter</fullName>
    </recommendedName>
    <alternativeName>
        <fullName evidence="10">Major facilitator superfamily domain-containing protein 5</fullName>
    </alternativeName>
    <alternativeName>
        <fullName evidence="11">Molybdate transporter 2 homolog</fullName>
    </alternativeName>
</protein>
<feature type="region of interest" description="Disordered" evidence="12">
    <location>
        <begin position="226"/>
        <end position="264"/>
    </location>
</feature>
<evidence type="ECO:0000313" key="14">
    <source>
        <dbReference type="EMBL" id="GAB1315841.1"/>
    </source>
</evidence>
<evidence type="ECO:0000256" key="9">
    <source>
        <dbReference type="ARBA" id="ARBA00023136"/>
    </source>
</evidence>
<feature type="transmembrane region" description="Helical" evidence="13">
    <location>
        <begin position="479"/>
        <end position="498"/>
    </location>
</feature>
<keyword evidence="15" id="KW-1185">Reference proteome</keyword>
<dbReference type="PANTHER" id="PTHR23516">
    <property type="entry name" value="SAM (S-ADENOSYL METHIONINE) TRANSPORTER"/>
    <property type="match status" value="1"/>
</dbReference>
<evidence type="ECO:0000256" key="7">
    <source>
        <dbReference type="ARBA" id="ARBA00022989"/>
    </source>
</evidence>
<feature type="transmembrane region" description="Helical" evidence="13">
    <location>
        <begin position="388"/>
        <end position="408"/>
    </location>
</feature>
<feature type="compositionally biased region" description="Acidic residues" evidence="12">
    <location>
        <begin position="249"/>
        <end position="264"/>
    </location>
</feature>
<gene>
    <name evidence="14" type="ORF">MFIFM68171_06051</name>
</gene>
<sequence length="533" mass="56415">MITIDIYTLNLSFLLALCAVLFSIQRRRRNNKPPPQAGPQENPPKQNHNSSSTNNNNNHGATKKPRKKAGYNAVPFLTAYALAMTSDWLQGPFLYPLYRDEHGVPPAAVPLLFATGFVASAASGFVVGAWADRRGRRAACLAFCAVYALSCALTAASPWAIGWVLGRVLGGVGTGLLFCAFESWFVGDFSAAAAAAVAAADADADADAAVTAAAVTTAAAAAATGTTSRGRSRRRAGNGDGDHVAEREREEEDEEGEEEVGAEEEMGKVFGIMSSLNSIVAIACGVGSEWLVARAGTRKAPFWAAAAVLGLTAVVIAASWQENYGQTGGDKTKEKKDSTTKSNFRTVLSNPRVLALGAASTVFEGSMYLFVFFWTPALKSVQSSQGDLPYGVIFSSFMAATLASSLAFNIITEKRLMGHVSLLVAILGASAGCFFLSANPRSEQSAFWVFCLFEAAVGMYWPCMGFLKGKLIDDGVRAQVYGMLRIPLNVFVVVSLLFTGDGDAHGRVFSVCAALLLASSGALWIMMARQGPL</sequence>
<proteinExistence type="predicted"/>
<keyword evidence="6 13" id="KW-0812">Transmembrane</keyword>
<feature type="region of interest" description="Disordered" evidence="12">
    <location>
        <begin position="29"/>
        <end position="67"/>
    </location>
</feature>
<feature type="transmembrane region" description="Helical" evidence="13">
    <location>
        <begin position="420"/>
        <end position="439"/>
    </location>
</feature>
<dbReference type="InterPro" id="IPR036259">
    <property type="entry name" value="MFS_trans_sf"/>
</dbReference>
<evidence type="ECO:0000256" key="12">
    <source>
        <dbReference type="SAM" id="MobiDB-lite"/>
    </source>
</evidence>
<feature type="transmembrane region" description="Helical" evidence="13">
    <location>
        <begin position="445"/>
        <end position="467"/>
    </location>
</feature>
<feature type="transmembrane region" description="Helical" evidence="13">
    <location>
        <begin position="138"/>
        <end position="155"/>
    </location>
</feature>
<evidence type="ECO:0000256" key="5">
    <source>
        <dbReference type="ARBA" id="ARBA00022475"/>
    </source>
</evidence>
<evidence type="ECO:0000256" key="1">
    <source>
        <dbReference type="ARBA" id="ARBA00003019"/>
    </source>
</evidence>
<keyword evidence="9 13" id="KW-0472">Membrane</keyword>
<dbReference type="EMBL" id="BAAFSV010000003">
    <property type="protein sequence ID" value="GAB1315841.1"/>
    <property type="molecule type" value="Genomic_DNA"/>
</dbReference>
<reference evidence="14 15" key="1">
    <citation type="submission" date="2024-09" db="EMBL/GenBank/DDBJ databases">
        <title>Itraconazole resistance in Madurella fahalii resulting from another homologue of gene encoding cytochrome P450 14-alpha sterol demethylase (CYP51).</title>
        <authorList>
            <person name="Yoshioka I."/>
            <person name="Fahal A.H."/>
            <person name="Kaneko S."/>
            <person name="Yaguchi T."/>
        </authorList>
    </citation>
    <scope>NUCLEOTIDE SEQUENCE [LARGE SCALE GENOMIC DNA]</scope>
    <source>
        <strain evidence="14 15">IFM 68171</strain>
    </source>
</reference>
<feature type="transmembrane region" description="Helical" evidence="13">
    <location>
        <begin position="504"/>
        <end position="527"/>
    </location>
</feature>
<feature type="transmembrane region" description="Helical" evidence="13">
    <location>
        <begin position="161"/>
        <end position="181"/>
    </location>
</feature>
<dbReference type="Proteomes" id="UP001628179">
    <property type="component" value="Unassembled WGS sequence"/>
</dbReference>
<organism evidence="14 15">
    <name type="scientific">Madurella fahalii</name>
    <dbReference type="NCBI Taxonomy" id="1157608"/>
    <lineage>
        <taxon>Eukaryota</taxon>
        <taxon>Fungi</taxon>
        <taxon>Dikarya</taxon>
        <taxon>Ascomycota</taxon>
        <taxon>Pezizomycotina</taxon>
        <taxon>Sordariomycetes</taxon>
        <taxon>Sordariomycetidae</taxon>
        <taxon>Sordariales</taxon>
        <taxon>Sordariales incertae sedis</taxon>
        <taxon>Madurella</taxon>
    </lineage>
</organism>
<evidence type="ECO:0000256" key="11">
    <source>
        <dbReference type="ARBA" id="ARBA00032555"/>
    </source>
</evidence>
<evidence type="ECO:0000256" key="4">
    <source>
        <dbReference type="ARBA" id="ARBA00022448"/>
    </source>
</evidence>
<feature type="transmembrane region" description="Helical" evidence="13">
    <location>
        <begin position="300"/>
        <end position="320"/>
    </location>
</feature>
<feature type="transmembrane region" description="Helical" evidence="13">
    <location>
        <begin position="69"/>
        <end position="89"/>
    </location>
</feature>
<keyword evidence="8" id="KW-0406">Ion transport</keyword>
<comment type="caution">
    <text evidence="14">The sequence shown here is derived from an EMBL/GenBank/DDBJ whole genome shotgun (WGS) entry which is preliminary data.</text>
</comment>
<evidence type="ECO:0000256" key="13">
    <source>
        <dbReference type="SAM" id="Phobius"/>
    </source>
</evidence>
<comment type="function">
    <text evidence="1">Mediates high-affinity intracellular uptake of the rare oligo-element molybdenum.</text>
</comment>
<keyword evidence="4" id="KW-0813">Transport</keyword>
<dbReference type="SUPFAM" id="SSF103473">
    <property type="entry name" value="MFS general substrate transporter"/>
    <property type="match status" value="2"/>
</dbReference>
<evidence type="ECO:0000256" key="8">
    <source>
        <dbReference type="ARBA" id="ARBA00023065"/>
    </source>
</evidence>
<name>A0ABQ0GDI6_9PEZI</name>
<keyword evidence="7 13" id="KW-1133">Transmembrane helix</keyword>
<dbReference type="PANTHER" id="PTHR23516:SF1">
    <property type="entry name" value="MOLYBDATE-ANION TRANSPORTER"/>
    <property type="match status" value="1"/>
</dbReference>
<dbReference type="Pfam" id="PF05631">
    <property type="entry name" value="MFS_5"/>
    <property type="match status" value="2"/>
</dbReference>
<dbReference type="InterPro" id="IPR008509">
    <property type="entry name" value="MOT2/MFSD5"/>
</dbReference>
<feature type="transmembrane region" description="Helical" evidence="13">
    <location>
        <begin position="6"/>
        <end position="24"/>
    </location>
</feature>
<dbReference type="GeneID" id="98176794"/>
<comment type="subcellular location">
    <subcellularLocation>
        <location evidence="2">Cell membrane</location>
        <topology evidence="2">Multi-pass membrane protein</topology>
    </subcellularLocation>
</comment>
<keyword evidence="5" id="KW-1003">Cell membrane</keyword>
<dbReference type="Gene3D" id="1.20.1250.20">
    <property type="entry name" value="MFS general substrate transporter like domains"/>
    <property type="match status" value="2"/>
</dbReference>
<evidence type="ECO:0000313" key="15">
    <source>
        <dbReference type="Proteomes" id="UP001628179"/>
    </source>
</evidence>
<evidence type="ECO:0000256" key="10">
    <source>
        <dbReference type="ARBA" id="ARBA00030646"/>
    </source>
</evidence>
<feature type="compositionally biased region" description="Low complexity" evidence="12">
    <location>
        <begin position="38"/>
        <end position="59"/>
    </location>
</feature>
<feature type="transmembrane region" description="Helical" evidence="13">
    <location>
        <begin position="353"/>
        <end position="376"/>
    </location>
</feature>
<accession>A0ABQ0GDI6</accession>
<dbReference type="RefSeq" id="XP_070917572.1">
    <property type="nucleotide sequence ID" value="XM_071061471.1"/>
</dbReference>
<evidence type="ECO:0000256" key="6">
    <source>
        <dbReference type="ARBA" id="ARBA00022692"/>
    </source>
</evidence>